<dbReference type="EMBL" id="JACDXX010000031">
    <property type="protein sequence ID" value="MCB5412186.1"/>
    <property type="molecule type" value="Genomic_DNA"/>
</dbReference>
<comment type="caution">
    <text evidence="1">The sequence shown here is derived from an EMBL/GenBank/DDBJ whole genome shotgun (WGS) entry which is preliminary data.</text>
</comment>
<keyword evidence="2" id="KW-1185">Reference proteome</keyword>
<gene>
    <name evidence="1" type="ORF">H0485_19605</name>
</gene>
<dbReference type="Proteomes" id="UP001198571">
    <property type="component" value="Unassembled WGS sequence"/>
</dbReference>
<protein>
    <recommendedName>
        <fullName evidence="3">DUF4376 domain-containing protein</fullName>
    </recommendedName>
</protein>
<accession>A0ABS8CS15</accession>
<dbReference type="RefSeq" id="WP_226937608.1">
    <property type="nucleotide sequence ID" value="NZ_JACDXX010000031.1"/>
</dbReference>
<proteinExistence type="predicted"/>
<evidence type="ECO:0008006" key="3">
    <source>
        <dbReference type="Google" id="ProtNLM"/>
    </source>
</evidence>
<name>A0ABS8CS15_9RHOB</name>
<evidence type="ECO:0000313" key="1">
    <source>
        <dbReference type="EMBL" id="MCB5412186.1"/>
    </source>
</evidence>
<reference evidence="1 2" key="1">
    <citation type="submission" date="2020-07" db="EMBL/GenBank/DDBJ databases">
        <title>Pseudogemmobacter sp. nov., isolated from poultry manure in Taiwan.</title>
        <authorList>
            <person name="Lin S.-Y."/>
            <person name="Tang Y.-S."/>
            <person name="Young C.-C."/>
        </authorList>
    </citation>
    <scope>NUCLEOTIDE SEQUENCE [LARGE SCALE GENOMIC DNA]</scope>
    <source>
        <strain evidence="1 2">CC-YST710</strain>
    </source>
</reference>
<organism evidence="1 2">
    <name type="scientific">Pseudogemmobacter faecipullorum</name>
    <dbReference type="NCBI Taxonomy" id="2755041"/>
    <lineage>
        <taxon>Bacteria</taxon>
        <taxon>Pseudomonadati</taxon>
        <taxon>Pseudomonadota</taxon>
        <taxon>Alphaproteobacteria</taxon>
        <taxon>Rhodobacterales</taxon>
        <taxon>Paracoccaceae</taxon>
        <taxon>Pseudogemmobacter</taxon>
    </lineage>
</organism>
<sequence length="182" mass="19947">MLVFFDAATGDITHTMHLQEGYQPPAGDFIEVEDIDVDPLHFHVVDGFLEQREVPTDAQRAAAQEAIQTVRGDLRRRFITDLPGQDMVYLEKRSEAVAFLSDPDPAPLLFPMVFAEVGITADTPDGVAQVWLNMSDIWRNVSTVIEAATLRASRLVEEAATTAQLDAALAQMQADLVALVPG</sequence>
<evidence type="ECO:0000313" key="2">
    <source>
        <dbReference type="Proteomes" id="UP001198571"/>
    </source>
</evidence>